<evidence type="ECO:0000313" key="2">
    <source>
        <dbReference type="Proteomes" id="UP000464086"/>
    </source>
</evidence>
<evidence type="ECO:0008006" key="3">
    <source>
        <dbReference type="Google" id="ProtNLM"/>
    </source>
</evidence>
<dbReference type="EMBL" id="CP047219">
    <property type="protein sequence ID" value="QHD70625.1"/>
    <property type="molecule type" value="Genomic_DNA"/>
</dbReference>
<reference evidence="1 2" key="1">
    <citation type="submission" date="2019-12" db="EMBL/GenBank/DDBJ databases">
        <title>Functional and genomic insights into the Sphingobium yanoikuyae YC-JY1, a bacterium efficiently degrading bisphenol A.</title>
        <authorList>
            <person name="Jia Y."/>
            <person name="Li X."/>
            <person name="Wang J."/>
            <person name="Eltoukhy A."/>
            <person name="Lamraoui I."/>
            <person name="Yan Y."/>
        </authorList>
    </citation>
    <scope>NUCLEOTIDE SEQUENCE [LARGE SCALE GENOMIC DNA]</scope>
    <source>
        <strain evidence="1 2">YC-JY1</strain>
        <plasmid evidence="1 2">unnamed1</plasmid>
    </source>
</reference>
<geneLocation type="plasmid" evidence="1">
    <name>unnamed1</name>
</geneLocation>
<dbReference type="AlphaFoldDB" id="A0A6P1GPV0"/>
<accession>A0A6P1GPV0</accession>
<name>A0A6P1GPV0_SPHYA</name>
<sequence length="488" mass="56629">MSMELKSVLNPFASDENGTVFHAEDFRISVGWRFYCITCGERMIHKRSKLNNRFFAHKNKLECQGSYETELHRYAKQIISQNLKIKIPEYYVNNFYTQSYGIQSFDKGEIEPTGFLETNSFKPDVILVNGDSELLIEVLVTHEVDLEKEKKVDLSGESMIEIDLSEVRSLNLSKIDLDDYILNKSPRSWINHKNKKKLIERAAAQRLNEMISSNNEIRKYVESFIPSRMQLSEYSRTQRKLKNYGLDRAIGLPCSMPYWFHLETNHWQTLYLDKIFFDQDQRSSIHEDRVLTLYAFDHGEGSKPDFDSKYVGWLNNSSLRMLFNWDLIDAIRSHRERFGLPPEIRGHPNAALIEYQNLVHKIGGIFERSHGGRFETNKKIVGEIRRNSQLFSLLYSIVQSADDEWKKSFIKNWVRKEVDGYGDTPLRLAKEGGTYWDHLANSLVEICNLRKGGRPVSDLLGLPIFRANEVAAGRSVDHLRSGDGLNCH</sequence>
<dbReference type="Proteomes" id="UP000464086">
    <property type="component" value="Plasmid unnamed1"/>
</dbReference>
<proteinExistence type="predicted"/>
<protein>
    <recommendedName>
        <fullName evidence="3">Competence protein</fullName>
    </recommendedName>
</protein>
<keyword evidence="1" id="KW-0614">Plasmid</keyword>
<organism evidence="1 2">
    <name type="scientific">Sphingobium yanoikuyae</name>
    <name type="common">Sphingomonas yanoikuyae</name>
    <dbReference type="NCBI Taxonomy" id="13690"/>
    <lineage>
        <taxon>Bacteria</taxon>
        <taxon>Pseudomonadati</taxon>
        <taxon>Pseudomonadota</taxon>
        <taxon>Alphaproteobacteria</taxon>
        <taxon>Sphingomonadales</taxon>
        <taxon>Sphingomonadaceae</taxon>
        <taxon>Sphingobium</taxon>
    </lineage>
</organism>
<gene>
    <name evidence="1" type="ORF">GS397_26295</name>
</gene>
<evidence type="ECO:0000313" key="1">
    <source>
        <dbReference type="EMBL" id="QHD70625.1"/>
    </source>
</evidence>